<keyword evidence="1 2" id="KW-0812">Transmembrane</keyword>
<sequence length="40" mass="5002">MVFRESINRVVLIIMYVMFLLESYLYFKENDVMKLQRLQQ</sequence>
<keyword evidence="1" id="KW-1133">Transmembrane helix</keyword>
<evidence type="ECO:0000313" key="2">
    <source>
        <dbReference type="EMBL" id="GAL76060.1"/>
    </source>
</evidence>
<evidence type="ECO:0000256" key="1">
    <source>
        <dbReference type="SAM" id="Phobius"/>
    </source>
</evidence>
<feature type="transmembrane region" description="Helical" evidence="1">
    <location>
        <begin position="6"/>
        <end position="27"/>
    </location>
</feature>
<protein>
    <submittedName>
        <fullName evidence="2">Hypothetical transmembrane protein</fullName>
    </submittedName>
</protein>
<keyword evidence="1" id="KW-0472">Membrane</keyword>
<evidence type="ECO:0000313" key="3">
    <source>
        <dbReference type="Proteomes" id="UP000029647"/>
    </source>
</evidence>
<dbReference type="AlphaFoldDB" id="A0A090WG97"/>
<reference evidence="2 3" key="1">
    <citation type="journal article" date="2014" name="Genome Announc.">
        <title>Draft Genome Sequences of Marine Flavobacterium Nonlabens Strains NR17, NR24, NR27, NR32, NR33, and Ara13.</title>
        <authorList>
            <person name="Nakanishi M."/>
            <person name="Meirelles P."/>
            <person name="Suzuki R."/>
            <person name="Takatani N."/>
            <person name="Mino S."/>
            <person name="Suda W."/>
            <person name="Oshima K."/>
            <person name="Hattori M."/>
            <person name="Ohkuma M."/>
            <person name="Hosokawa M."/>
            <person name="Miyashita K."/>
            <person name="Thompson F.L."/>
            <person name="Niwa A."/>
            <person name="Sawabe T."/>
            <person name="Sawabe T."/>
        </authorList>
    </citation>
    <scope>NUCLEOTIDE SEQUENCE [LARGE SCALE GENOMIC DNA]</scope>
    <source>
        <strain evidence="3">JCM19275</strain>
    </source>
</reference>
<comment type="caution">
    <text evidence="2">The sequence shown here is derived from an EMBL/GenBank/DDBJ whole genome shotgun (WGS) entry which is preliminary data.</text>
</comment>
<dbReference type="Proteomes" id="UP000029647">
    <property type="component" value="Unassembled WGS sequence"/>
</dbReference>
<accession>A0A090WG97</accession>
<organism evidence="2 3">
    <name type="scientific">Nonlabens ulvanivorans</name>
    <name type="common">Persicivirga ulvanivorans</name>
    <dbReference type="NCBI Taxonomy" id="906888"/>
    <lineage>
        <taxon>Bacteria</taxon>
        <taxon>Pseudomonadati</taxon>
        <taxon>Bacteroidota</taxon>
        <taxon>Flavobacteriia</taxon>
        <taxon>Flavobacteriales</taxon>
        <taxon>Flavobacteriaceae</taxon>
        <taxon>Nonlabens</taxon>
    </lineage>
</organism>
<name>A0A090WG97_NONUL</name>
<proteinExistence type="predicted"/>
<gene>
    <name evidence="2" type="ORF">JCM19275_2192</name>
</gene>
<dbReference type="EMBL" id="BBNT01000008">
    <property type="protein sequence ID" value="GAL76060.1"/>
    <property type="molecule type" value="Genomic_DNA"/>
</dbReference>